<name>A0A1J4RTD7_9BACT</name>
<protein>
    <submittedName>
        <fullName evidence="1">Uncharacterized protein</fullName>
    </submittedName>
</protein>
<organism evidence="1 2">
    <name type="scientific">Candidatus Berkelbacteria bacterium CG1_02_42_45</name>
    <dbReference type="NCBI Taxonomy" id="1805036"/>
    <lineage>
        <taxon>Bacteria</taxon>
        <taxon>Candidatus Berkelbacteria</taxon>
    </lineage>
</organism>
<gene>
    <name evidence="1" type="ORF">AUJ40_02240</name>
</gene>
<proteinExistence type="predicted"/>
<dbReference type="Proteomes" id="UP000182753">
    <property type="component" value="Unassembled WGS sequence"/>
</dbReference>
<dbReference type="EMBL" id="MNUJ01000047">
    <property type="protein sequence ID" value="OIN89158.1"/>
    <property type="molecule type" value="Genomic_DNA"/>
</dbReference>
<evidence type="ECO:0000313" key="2">
    <source>
        <dbReference type="Proteomes" id="UP000182753"/>
    </source>
</evidence>
<comment type="caution">
    <text evidence="1">The sequence shown here is derived from an EMBL/GenBank/DDBJ whole genome shotgun (WGS) entry which is preliminary data.</text>
</comment>
<accession>A0A1J4RTD7</accession>
<dbReference type="AlphaFoldDB" id="A0A1J4RTD7"/>
<evidence type="ECO:0000313" key="1">
    <source>
        <dbReference type="EMBL" id="OIN89158.1"/>
    </source>
</evidence>
<reference evidence="1 2" key="1">
    <citation type="journal article" date="2016" name="Environ. Microbiol.">
        <title>Genomic resolution of a cold subsurface aquifer community provides metabolic insights for novel microbes adapted to high CO concentrations.</title>
        <authorList>
            <person name="Probst A.J."/>
            <person name="Castelle C.J."/>
            <person name="Singh A."/>
            <person name="Brown C.T."/>
            <person name="Anantharaman K."/>
            <person name="Sharon I."/>
            <person name="Hug L.A."/>
            <person name="Burstein D."/>
            <person name="Emerson J.B."/>
            <person name="Thomas B.C."/>
            <person name="Banfield J.F."/>
        </authorList>
    </citation>
    <scope>NUCLEOTIDE SEQUENCE [LARGE SCALE GENOMIC DNA]</scope>
    <source>
        <strain evidence="1">CG1_02_42_45</strain>
    </source>
</reference>
<sequence length="304" mass="34662">MARIAENLPDDLPEEDALRWVNDCAELKKGLRGLLMPEINWLDQLVQAENDIYSAFLVRGQAIDFSQFKATLKSHGEEHISRWIQLGLEPHFLPKRQFRQDEKLRGWKVKPKKWFWQQMAACTIKRRNVAGELVTVTEAGFDGDTVLIDTRCKPAYDNGRQMFADDEAFLGGLIEDLRSRGEIARYDSGQQDSRFGVSSLEWDEQIRPALEARPEFKGVSFRLELAIEANTIPQIYGRMPRHKDGQTDTWVWYEEFFEGASRRLDGGYSGLGGLADVRCSGVHNHWVDRAVRPLGVVAILPLGS</sequence>